<keyword evidence="2" id="KW-0479">Metal-binding</keyword>
<dbReference type="Pfam" id="PF06155">
    <property type="entry name" value="GBBH-like_N"/>
    <property type="match status" value="1"/>
</dbReference>
<evidence type="ECO:0008006" key="13">
    <source>
        <dbReference type="Google" id="ProtNLM"/>
    </source>
</evidence>
<dbReference type="GO" id="GO:0051539">
    <property type="term" value="F:4 iron, 4 sulfur cluster binding"/>
    <property type="evidence" value="ECO:0007669"/>
    <property type="project" value="TreeGrafter"/>
</dbReference>
<dbReference type="InterPro" id="IPR002744">
    <property type="entry name" value="MIP18-like"/>
</dbReference>
<dbReference type="GO" id="GO:0009507">
    <property type="term" value="C:chloroplast"/>
    <property type="evidence" value="ECO:0007669"/>
    <property type="project" value="UniProtKB-SubCell"/>
</dbReference>
<reference evidence="10 12" key="1">
    <citation type="journal article" date="2012" name="Nature">
        <title>Algal genomes reveal evolutionary mosaicism and the fate of nucleomorphs.</title>
        <authorList>
            <consortium name="DOE Joint Genome Institute"/>
            <person name="Curtis B.A."/>
            <person name="Tanifuji G."/>
            <person name="Burki F."/>
            <person name="Gruber A."/>
            <person name="Irimia M."/>
            <person name="Maruyama S."/>
            <person name="Arias M.C."/>
            <person name="Ball S.G."/>
            <person name="Gile G.H."/>
            <person name="Hirakawa Y."/>
            <person name="Hopkins J.F."/>
            <person name="Kuo A."/>
            <person name="Rensing S.A."/>
            <person name="Schmutz J."/>
            <person name="Symeonidi A."/>
            <person name="Elias M."/>
            <person name="Eveleigh R.J."/>
            <person name="Herman E.K."/>
            <person name="Klute M.J."/>
            <person name="Nakayama T."/>
            <person name="Obornik M."/>
            <person name="Reyes-Prieto A."/>
            <person name="Armbrust E.V."/>
            <person name="Aves S.J."/>
            <person name="Beiko R.G."/>
            <person name="Coutinho P."/>
            <person name="Dacks J.B."/>
            <person name="Durnford D.G."/>
            <person name="Fast N.M."/>
            <person name="Green B.R."/>
            <person name="Grisdale C.J."/>
            <person name="Hempel F."/>
            <person name="Henrissat B."/>
            <person name="Hoppner M.P."/>
            <person name="Ishida K."/>
            <person name="Kim E."/>
            <person name="Koreny L."/>
            <person name="Kroth P.G."/>
            <person name="Liu Y."/>
            <person name="Malik S.B."/>
            <person name="Maier U.G."/>
            <person name="McRose D."/>
            <person name="Mock T."/>
            <person name="Neilson J.A."/>
            <person name="Onodera N.T."/>
            <person name="Poole A.M."/>
            <person name="Pritham E.J."/>
            <person name="Richards T.A."/>
            <person name="Rocap G."/>
            <person name="Roy S.W."/>
            <person name="Sarai C."/>
            <person name="Schaack S."/>
            <person name="Shirato S."/>
            <person name="Slamovits C.H."/>
            <person name="Spencer D.F."/>
            <person name="Suzuki S."/>
            <person name="Worden A.Z."/>
            <person name="Zauner S."/>
            <person name="Barry K."/>
            <person name="Bell C."/>
            <person name="Bharti A.K."/>
            <person name="Crow J.A."/>
            <person name="Grimwood J."/>
            <person name="Kramer R."/>
            <person name="Lindquist E."/>
            <person name="Lucas S."/>
            <person name="Salamov A."/>
            <person name="McFadden G.I."/>
            <person name="Lane C.E."/>
            <person name="Keeling P.J."/>
            <person name="Gray M.W."/>
            <person name="Grigoriev I.V."/>
            <person name="Archibald J.M."/>
        </authorList>
    </citation>
    <scope>NUCLEOTIDE SEQUENCE</scope>
    <source>
        <strain evidence="10 12">CCMP2712</strain>
    </source>
</reference>
<dbReference type="Proteomes" id="UP000011087">
    <property type="component" value="Unassembled WGS sequence"/>
</dbReference>
<dbReference type="InterPro" id="IPR027417">
    <property type="entry name" value="P-loop_NTPase"/>
</dbReference>
<gene>
    <name evidence="10" type="ORF">GUITHDRAFT_156868</name>
</gene>
<dbReference type="EMBL" id="JH992967">
    <property type="protein sequence ID" value="EKX54475.1"/>
    <property type="molecule type" value="Genomic_DNA"/>
</dbReference>
<evidence type="ECO:0000313" key="11">
    <source>
        <dbReference type="EnsemblProtists" id="EKX54475"/>
    </source>
</evidence>
<proteinExistence type="inferred from homology"/>
<dbReference type="AlphaFoldDB" id="L1K1Z4"/>
<dbReference type="PANTHER" id="PTHR42961:SF2">
    <property type="entry name" value="IRON-SULFUR PROTEIN NUBPL"/>
    <property type="match status" value="1"/>
</dbReference>
<dbReference type="EnsemblProtists" id="EKX54475">
    <property type="protein sequence ID" value="EKX54475"/>
    <property type="gene ID" value="GUITHDRAFT_156868"/>
</dbReference>
<evidence type="ECO:0000256" key="3">
    <source>
        <dbReference type="ARBA" id="ARBA00022741"/>
    </source>
</evidence>
<reference evidence="11" key="3">
    <citation type="submission" date="2016-03" db="UniProtKB">
        <authorList>
            <consortium name="EnsemblProtists"/>
        </authorList>
    </citation>
    <scope>IDENTIFICATION</scope>
</reference>
<dbReference type="KEGG" id="gtt:GUITHDRAFT_156868"/>
<dbReference type="CDD" id="cd02037">
    <property type="entry name" value="Mrp_NBP35"/>
    <property type="match status" value="1"/>
</dbReference>
<dbReference type="PaxDb" id="55529-EKX54475"/>
<feature type="domain" description="Gamma-butyrobetaine hydroxylase-like N-terminal" evidence="9">
    <location>
        <begin position="400"/>
        <end position="450"/>
    </location>
</feature>
<evidence type="ECO:0000256" key="5">
    <source>
        <dbReference type="ARBA" id="ARBA00023004"/>
    </source>
</evidence>
<dbReference type="InterPro" id="IPR000808">
    <property type="entry name" value="Mrp-like_CS"/>
</dbReference>
<dbReference type="InterPro" id="IPR010376">
    <property type="entry name" value="GBBH-like_N"/>
</dbReference>
<dbReference type="RefSeq" id="XP_005841455.1">
    <property type="nucleotide sequence ID" value="XM_005841398.1"/>
</dbReference>
<dbReference type="GO" id="GO:0016226">
    <property type="term" value="P:iron-sulfur cluster assembly"/>
    <property type="evidence" value="ECO:0007669"/>
    <property type="project" value="InterPro"/>
</dbReference>
<keyword evidence="6" id="KW-0411">Iron-sulfur</keyword>
<comment type="subcellular location">
    <subcellularLocation>
        <location evidence="1">Plastid</location>
        <location evidence="1">Chloroplast</location>
    </subcellularLocation>
</comment>
<evidence type="ECO:0000256" key="4">
    <source>
        <dbReference type="ARBA" id="ARBA00022840"/>
    </source>
</evidence>
<evidence type="ECO:0000256" key="6">
    <source>
        <dbReference type="ARBA" id="ARBA00023014"/>
    </source>
</evidence>
<dbReference type="OrthoDB" id="1741334at2759"/>
<dbReference type="HAMAP" id="MF_02040">
    <property type="entry name" value="Mrp_NBP35"/>
    <property type="match status" value="1"/>
</dbReference>
<comment type="similarity">
    <text evidence="7">Belongs to the Mrp/NBP35 ATP-binding proteins family.</text>
</comment>
<dbReference type="InterPro" id="IPR019591">
    <property type="entry name" value="Mrp/NBP35_ATP-bd"/>
</dbReference>
<evidence type="ECO:0000256" key="1">
    <source>
        <dbReference type="ARBA" id="ARBA00004229"/>
    </source>
</evidence>
<dbReference type="SUPFAM" id="SSF117916">
    <property type="entry name" value="Fe-S cluster assembly (FSCA) domain-like"/>
    <property type="match status" value="1"/>
</dbReference>
<evidence type="ECO:0000313" key="12">
    <source>
        <dbReference type="Proteomes" id="UP000011087"/>
    </source>
</evidence>
<feature type="domain" description="MIP18 family-like" evidence="8">
    <location>
        <begin position="3"/>
        <end position="73"/>
    </location>
</feature>
<dbReference type="InterPro" id="IPR033756">
    <property type="entry name" value="YlxH/NBP35"/>
</dbReference>
<dbReference type="PANTHER" id="PTHR42961">
    <property type="entry name" value="IRON-SULFUR PROTEIN NUBPL"/>
    <property type="match status" value="1"/>
</dbReference>
<dbReference type="Pfam" id="PF10609">
    <property type="entry name" value="ParA"/>
    <property type="match status" value="1"/>
</dbReference>
<evidence type="ECO:0000256" key="7">
    <source>
        <dbReference type="ARBA" id="ARBA00024036"/>
    </source>
</evidence>
<dbReference type="OMA" id="DEWSGEQ"/>
<dbReference type="GeneID" id="17310996"/>
<keyword evidence="5" id="KW-0408">Iron</keyword>
<dbReference type="PROSITE" id="PS01215">
    <property type="entry name" value="MRP"/>
    <property type="match status" value="1"/>
</dbReference>
<sequence>MSEVLASLAEIDDPVLGESIVSLSAVKNLEVEPSGDVSFTVQLSAPDLQGVVKQACQSALSQLPWVKDIEITVTSLPPNDSLREASRNQATGLKGVKHVILCASCKGGVGKSTTAVNLAYSMHKRGFKTGILDVDIYGPSLPTMVKPERPFDPRRDIVGNEIMPVNGFGVKLMSMGFINPVDSFVMRGSRVTPLVQQLVSTTAWGELDYLIIDMPPGTGDIQLTLSQMETLRIDAAVIVTTPQRLSFVDVVKGIEMFDKVGIPSVAVVENMAFFQNDGMQDNIQAFANKYSLPQEAVSELEEILKAKQFLFGQGHKQRLLDMWGIQNSISIPLFPDLAKQSDSGMPYVLAFPDTDVSRAYSALAESVISEVSVAKMESGKNVMPEIEYDAPNKQFVIDGNQRISAKEMRRLCRSPANDPNNVKESVEPVDFVPLGRYAISIQWNDGHQSLMPYRSFVNSYK</sequence>
<dbReference type="eggNOG" id="KOG3022">
    <property type="taxonomic scope" value="Eukaryota"/>
</dbReference>
<protein>
    <recommendedName>
        <fullName evidence="13">Iron-sulfur cluster carrier protein</fullName>
    </recommendedName>
</protein>
<dbReference type="SUPFAM" id="SSF52540">
    <property type="entry name" value="P-loop containing nucleoside triphosphate hydrolases"/>
    <property type="match status" value="1"/>
</dbReference>
<dbReference type="Gene3D" id="3.30.300.130">
    <property type="entry name" value="Fe-S cluster assembly (FSCA)"/>
    <property type="match status" value="1"/>
</dbReference>
<dbReference type="STRING" id="905079.L1K1Z4"/>
<keyword evidence="4" id="KW-0067">ATP-binding</keyword>
<dbReference type="GO" id="GO:0140663">
    <property type="term" value="F:ATP-dependent FeS chaperone activity"/>
    <property type="evidence" value="ECO:0007669"/>
    <property type="project" value="InterPro"/>
</dbReference>
<evidence type="ECO:0000313" key="10">
    <source>
        <dbReference type="EMBL" id="EKX54475.1"/>
    </source>
</evidence>
<reference evidence="12" key="2">
    <citation type="submission" date="2012-11" db="EMBL/GenBank/DDBJ databases">
        <authorList>
            <person name="Kuo A."/>
            <person name="Curtis B.A."/>
            <person name="Tanifuji G."/>
            <person name="Burki F."/>
            <person name="Gruber A."/>
            <person name="Irimia M."/>
            <person name="Maruyama S."/>
            <person name="Arias M.C."/>
            <person name="Ball S.G."/>
            <person name="Gile G.H."/>
            <person name="Hirakawa Y."/>
            <person name="Hopkins J.F."/>
            <person name="Rensing S.A."/>
            <person name="Schmutz J."/>
            <person name="Symeonidi A."/>
            <person name="Elias M."/>
            <person name="Eveleigh R.J."/>
            <person name="Herman E.K."/>
            <person name="Klute M.J."/>
            <person name="Nakayama T."/>
            <person name="Obornik M."/>
            <person name="Reyes-Prieto A."/>
            <person name="Armbrust E.V."/>
            <person name="Aves S.J."/>
            <person name="Beiko R.G."/>
            <person name="Coutinho P."/>
            <person name="Dacks J.B."/>
            <person name="Durnford D.G."/>
            <person name="Fast N.M."/>
            <person name="Green B.R."/>
            <person name="Grisdale C."/>
            <person name="Hempe F."/>
            <person name="Henrissat B."/>
            <person name="Hoppner M.P."/>
            <person name="Ishida K.-I."/>
            <person name="Kim E."/>
            <person name="Koreny L."/>
            <person name="Kroth P.G."/>
            <person name="Liu Y."/>
            <person name="Malik S.-B."/>
            <person name="Maier U.G."/>
            <person name="McRose D."/>
            <person name="Mock T."/>
            <person name="Neilson J.A."/>
            <person name="Onodera N.T."/>
            <person name="Poole A.M."/>
            <person name="Pritham E.J."/>
            <person name="Richards T.A."/>
            <person name="Rocap G."/>
            <person name="Roy S.W."/>
            <person name="Sarai C."/>
            <person name="Schaack S."/>
            <person name="Shirato S."/>
            <person name="Slamovits C.H."/>
            <person name="Spencer D.F."/>
            <person name="Suzuki S."/>
            <person name="Worden A.Z."/>
            <person name="Zauner S."/>
            <person name="Barry K."/>
            <person name="Bell C."/>
            <person name="Bharti A.K."/>
            <person name="Crow J.A."/>
            <person name="Grimwood J."/>
            <person name="Kramer R."/>
            <person name="Lindquist E."/>
            <person name="Lucas S."/>
            <person name="Salamov A."/>
            <person name="McFadden G.I."/>
            <person name="Lane C.E."/>
            <person name="Keeling P.J."/>
            <person name="Gray M.W."/>
            <person name="Grigoriev I.V."/>
            <person name="Archibald J.M."/>
        </authorList>
    </citation>
    <scope>NUCLEOTIDE SEQUENCE</scope>
    <source>
        <strain evidence="12">CCMP2712</strain>
    </source>
</reference>
<dbReference type="HOGENOM" id="CLU_024839_1_2_1"/>
<organism evidence="10">
    <name type="scientific">Guillardia theta (strain CCMP2712)</name>
    <name type="common">Cryptophyte</name>
    <dbReference type="NCBI Taxonomy" id="905079"/>
    <lineage>
        <taxon>Eukaryota</taxon>
        <taxon>Cryptophyceae</taxon>
        <taxon>Pyrenomonadales</taxon>
        <taxon>Geminigeraceae</taxon>
        <taxon>Guillardia</taxon>
    </lineage>
</organism>
<evidence type="ECO:0000259" key="9">
    <source>
        <dbReference type="Pfam" id="PF06155"/>
    </source>
</evidence>
<keyword evidence="3" id="KW-0547">Nucleotide-binding</keyword>
<dbReference type="InterPro" id="IPR034904">
    <property type="entry name" value="FSCA_dom_sf"/>
</dbReference>
<keyword evidence="12" id="KW-1185">Reference proteome</keyword>
<dbReference type="Pfam" id="PF01883">
    <property type="entry name" value="FeS_assembly_P"/>
    <property type="match status" value="1"/>
</dbReference>
<dbReference type="GO" id="GO:0005524">
    <property type="term" value="F:ATP binding"/>
    <property type="evidence" value="ECO:0007669"/>
    <property type="project" value="UniProtKB-KW"/>
</dbReference>
<evidence type="ECO:0000259" key="8">
    <source>
        <dbReference type="Pfam" id="PF01883"/>
    </source>
</evidence>
<dbReference type="InterPro" id="IPR044304">
    <property type="entry name" value="NUBPL-like"/>
</dbReference>
<dbReference type="Gene3D" id="3.40.50.300">
    <property type="entry name" value="P-loop containing nucleotide triphosphate hydrolases"/>
    <property type="match status" value="1"/>
</dbReference>
<dbReference type="GO" id="GO:0046872">
    <property type="term" value="F:metal ion binding"/>
    <property type="evidence" value="ECO:0007669"/>
    <property type="project" value="UniProtKB-KW"/>
</dbReference>
<name>L1K1Z4_GUITC</name>
<accession>L1K1Z4</accession>
<evidence type="ECO:0000256" key="2">
    <source>
        <dbReference type="ARBA" id="ARBA00022723"/>
    </source>
</evidence>